<feature type="compositionally biased region" description="Polar residues" evidence="1">
    <location>
        <begin position="20"/>
        <end position="31"/>
    </location>
</feature>
<feature type="region of interest" description="Disordered" evidence="1">
    <location>
        <begin position="594"/>
        <end position="721"/>
    </location>
</feature>
<gene>
    <name evidence="2" type="ORF">LY79DRAFT_529103</name>
</gene>
<feature type="compositionally biased region" description="Polar residues" evidence="1">
    <location>
        <begin position="229"/>
        <end position="238"/>
    </location>
</feature>
<organism evidence="2 3">
    <name type="scientific">Colletotrichum navitas</name>
    <dbReference type="NCBI Taxonomy" id="681940"/>
    <lineage>
        <taxon>Eukaryota</taxon>
        <taxon>Fungi</taxon>
        <taxon>Dikarya</taxon>
        <taxon>Ascomycota</taxon>
        <taxon>Pezizomycotina</taxon>
        <taxon>Sordariomycetes</taxon>
        <taxon>Hypocreomycetidae</taxon>
        <taxon>Glomerellales</taxon>
        <taxon>Glomerellaceae</taxon>
        <taxon>Colletotrichum</taxon>
        <taxon>Colletotrichum graminicola species complex</taxon>
    </lineage>
</organism>
<accession>A0AAD8UYR0</accession>
<feature type="compositionally biased region" description="Polar residues" evidence="1">
    <location>
        <begin position="180"/>
        <end position="194"/>
    </location>
</feature>
<feature type="region of interest" description="Disordered" evidence="1">
    <location>
        <begin position="219"/>
        <end position="238"/>
    </location>
</feature>
<feature type="region of interest" description="Disordered" evidence="1">
    <location>
        <begin position="894"/>
        <end position="944"/>
    </location>
</feature>
<feature type="compositionally biased region" description="Low complexity" evidence="1">
    <location>
        <begin position="765"/>
        <end position="774"/>
    </location>
</feature>
<dbReference type="RefSeq" id="XP_060407471.1">
    <property type="nucleotide sequence ID" value="XM_060556085.1"/>
</dbReference>
<dbReference type="Proteomes" id="UP001230504">
    <property type="component" value="Unassembled WGS sequence"/>
</dbReference>
<feature type="compositionally biased region" description="Polar residues" evidence="1">
    <location>
        <begin position="752"/>
        <end position="764"/>
    </location>
</feature>
<dbReference type="EMBL" id="JAHLJV010000149">
    <property type="protein sequence ID" value="KAK1566285.1"/>
    <property type="molecule type" value="Genomic_DNA"/>
</dbReference>
<feature type="compositionally biased region" description="Low complexity" evidence="1">
    <location>
        <begin position="896"/>
        <end position="913"/>
    </location>
</feature>
<evidence type="ECO:0000256" key="1">
    <source>
        <dbReference type="SAM" id="MobiDB-lite"/>
    </source>
</evidence>
<feature type="region of interest" description="Disordered" evidence="1">
    <location>
        <begin position="179"/>
        <end position="210"/>
    </location>
</feature>
<keyword evidence="3" id="KW-1185">Reference proteome</keyword>
<feature type="region of interest" description="Disordered" evidence="1">
    <location>
        <begin position="1"/>
        <end position="31"/>
    </location>
</feature>
<comment type="caution">
    <text evidence="2">The sequence shown here is derived from an EMBL/GenBank/DDBJ whole genome shotgun (WGS) entry which is preliminary data.</text>
</comment>
<feature type="region of interest" description="Disordered" evidence="1">
    <location>
        <begin position="521"/>
        <end position="569"/>
    </location>
</feature>
<evidence type="ECO:0000313" key="3">
    <source>
        <dbReference type="Proteomes" id="UP001230504"/>
    </source>
</evidence>
<feature type="compositionally biased region" description="Basic and acidic residues" evidence="1">
    <location>
        <begin position="616"/>
        <end position="634"/>
    </location>
</feature>
<feature type="compositionally biased region" description="Basic and acidic residues" evidence="1">
    <location>
        <begin position="681"/>
        <end position="691"/>
    </location>
</feature>
<feature type="compositionally biased region" description="Polar residues" evidence="1">
    <location>
        <begin position="668"/>
        <end position="680"/>
    </location>
</feature>
<evidence type="ECO:0000313" key="2">
    <source>
        <dbReference type="EMBL" id="KAK1566285.1"/>
    </source>
</evidence>
<sequence length="944" mass="101285">MGSWGEQTSRRADRMPTMRAQVNTNKQSSPYTADDLVKNAMMVGVQIYPAPILEIRVPDNGKNDLGTIRINELPLDDTPSSRHIPQRPRQPPVVIEQSEALNGYRAMAEKGIDDAEAMAVRDLDDLGGPSVYRPTAGPAKNFIAEVRRPTPSFQGMQTSRNGILLPPGIRVHRFDPKNSLAVSSNPATVASPQPGNAAAAKASKKSLPPHLRMKKKMEATLPSEPGPENGTSGEATKPVTTDISTASQAREITASLSTPMTPKELLKDQSVEDASKNIQPSVTHVNAVKHDYASKSIGSKDDEVVTFWTGSCRTWVSEKGKDCVVMIDLKVINAAVGTEGQSLFVMTLPEVFVKKHNMSFYVLEITKGNLCVVKFVNHGNGVEEGRYRLKFQDEMTATDFQHRAAVLQRVMGYLSDVAAANNDMGVEAIPVAEQNATQEPKAVIEKIRSSAKDDENTPKESGVSTDVITDAFNNLSLNKVKDADMYKANRQRVSYSAEELLERRASARAPTGITDVKIPLNRQDKEPRITSSTAQDILKQDRHSKESPTVHDSSKLKDWITGKRSQSKTEESFYISMPGLSEAVQYQKAAATTTKSSAQGGKGSLSENKPVNAIVDKNEIKADGAPKENDKGGTNDEAQMGATATGTNPTTPKSTDAGASIGPEVSVAQATTDVKASTSAEPKKFDDRTADSDASSDSAVEFQPPSKDKHLSGIAIDQNNQTKMDNTAPSLEMEVPAPAASVIADEQDSSSKETPATVSGQTVSTAPPTATPTPSFAVHPNILSGIQGQSSHRIPAAMPLPHLTSPRMTSPLLSTPHMVQPNVTYTPQMDAHSIIPGFQCPPAGVVHSVSVTYHISYPGQPNGQPLNPSQENAHAIHHVTDLTGQQTGRAFSPNAQVFQPQSQRDQSQSGSGQNRMRRGLESSIFATGYSGAKHAGSFTGAPSK</sequence>
<protein>
    <submittedName>
        <fullName evidence="2">Uncharacterized protein</fullName>
    </submittedName>
</protein>
<dbReference type="AlphaFoldDB" id="A0AAD8UYR0"/>
<feature type="region of interest" description="Disordered" evidence="1">
    <location>
        <begin position="742"/>
        <end position="781"/>
    </location>
</feature>
<name>A0AAD8UYR0_9PEZI</name>
<dbReference type="GeneID" id="85440325"/>
<reference evidence="2" key="1">
    <citation type="submission" date="2021-06" db="EMBL/GenBank/DDBJ databases">
        <title>Comparative genomics, transcriptomics and evolutionary studies reveal genomic signatures of adaptation to plant cell wall in hemibiotrophic fungi.</title>
        <authorList>
            <consortium name="DOE Joint Genome Institute"/>
            <person name="Baroncelli R."/>
            <person name="Diaz J.F."/>
            <person name="Benocci T."/>
            <person name="Peng M."/>
            <person name="Battaglia E."/>
            <person name="Haridas S."/>
            <person name="Andreopoulos W."/>
            <person name="Labutti K."/>
            <person name="Pangilinan J."/>
            <person name="Floch G.L."/>
            <person name="Makela M.R."/>
            <person name="Henrissat B."/>
            <person name="Grigoriev I.V."/>
            <person name="Crouch J.A."/>
            <person name="De Vries R.P."/>
            <person name="Sukno S.A."/>
            <person name="Thon M.R."/>
        </authorList>
    </citation>
    <scope>NUCLEOTIDE SEQUENCE</scope>
    <source>
        <strain evidence="2">CBS 125086</strain>
    </source>
</reference>
<feature type="compositionally biased region" description="Basic and acidic residues" evidence="1">
    <location>
        <begin position="538"/>
        <end position="569"/>
    </location>
</feature>
<feature type="compositionally biased region" description="Low complexity" evidence="1">
    <location>
        <begin position="641"/>
        <end position="652"/>
    </location>
</feature>
<proteinExistence type="predicted"/>